<keyword evidence="2" id="KW-1185">Reference proteome</keyword>
<reference evidence="1" key="1">
    <citation type="submission" date="2022-12" db="EMBL/GenBank/DDBJ databases">
        <authorList>
            <person name="Webb A."/>
        </authorList>
    </citation>
    <scope>NUCLEOTIDE SEQUENCE</scope>
    <source>
        <strain evidence="1">Pd1</strain>
    </source>
</reference>
<gene>
    <name evidence="1" type="ORF">PDE001_LOCUS2309</name>
</gene>
<sequence length="256" mass="29402">MSHFPPTSRRLSDGLVLPRVPADNHDADVVDTMTPYYWSRRTASPLVSLHHESNSKGKRPLRFSLSLCRANQARYRDKQKNTELAFEKSVEQLHQELEILKRRYRDVSSHERSNQSPWLIAAEVFRLIETGFRSPWSIASTQEMKNHTSTRQIVVILERAFAHDVAMGELRGIDALMDQLRLYSDYFDKPNLQLERIESVGPVLSAQAKLSVTVTEFTLGTFFLIWKSQHVITKWKLAANICTSAYWASVLNAAAW</sequence>
<name>A0AAV0THI3_9STRA</name>
<comment type="caution">
    <text evidence="1">The sequence shown here is derived from an EMBL/GenBank/DDBJ whole genome shotgun (WGS) entry which is preliminary data.</text>
</comment>
<dbReference type="AlphaFoldDB" id="A0AAV0THI3"/>
<protein>
    <submittedName>
        <fullName evidence="1">Uncharacterized protein</fullName>
    </submittedName>
</protein>
<evidence type="ECO:0000313" key="2">
    <source>
        <dbReference type="Proteomes" id="UP001162029"/>
    </source>
</evidence>
<organism evidence="1 2">
    <name type="scientific">Peronospora destructor</name>
    <dbReference type="NCBI Taxonomy" id="86335"/>
    <lineage>
        <taxon>Eukaryota</taxon>
        <taxon>Sar</taxon>
        <taxon>Stramenopiles</taxon>
        <taxon>Oomycota</taxon>
        <taxon>Peronosporomycetes</taxon>
        <taxon>Peronosporales</taxon>
        <taxon>Peronosporaceae</taxon>
        <taxon>Peronospora</taxon>
    </lineage>
</organism>
<proteinExistence type="predicted"/>
<accession>A0AAV0THI3</accession>
<evidence type="ECO:0000313" key="1">
    <source>
        <dbReference type="EMBL" id="CAI5720774.1"/>
    </source>
</evidence>
<dbReference type="EMBL" id="CANTFM010000392">
    <property type="protein sequence ID" value="CAI5720774.1"/>
    <property type="molecule type" value="Genomic_DNA"/>
</dbReference>
<dbReference type="CDD" id="cd14686">
    <property type="entry name" value="bZIP"/>
    <property type="match status" value="1"/>
</dbReference>
<dbReference type="Proteomes" id="UP001162029">
    <property type="component" value="Unassembled WGS sequence"/>
</dbReference>